<keyword evidence="6 7" id="KW-0472">Membrane</keyword>
<feature type="transmembrane region" description="Helical" evidence="7">
    <location>
        <begin position="196"/>
        <end position="215"/>
    </location>
</feature>
<dbReference type="RefSeq" id="WP_063479872.1">
    <property type="nucleotide sequence ID" value="NZ_LWMH01000002.1"/>
</dbReference>
<evidence type="ECO:0000256" key="2">
    <source>
        <dbReference type="ARBA" id="ARBA00022448"/>
    </source>
</evidence>
<feature type="transmembrane region" description="Helical" evidence="7">
    <location>
        <begin position="163"/>
        <end position="184"/>
    </location>
</feature>
<evidence type="ECO:0000256" key="3">
    <source>
        <dbReference type="ARBA" id="ARBA00022475"/>
    </source>
</evidence>
<evidence type="ECO:0000256" key="4">
    <source>
        <dbReference type="ARBA" id="ARBA00022692"/>
    </source>
</evidence>
<name>A0A163DT84_9BACL</name>
<keyword evidence="2" id="KW-0813">Transport</keyword>
<dbReference type="Pfam" id="PF07690">
    <property type="entry name" value="MFS_1"/>
    <property type="match status" value="1"/>
</dbReference>
<organism evidence="9 10">
    <name type="scientific">Paenibacillus glucanolyticus</name>
    <dbReference type="NCBI Taxonomy" id="59843"/>
    <lineage>
        <taxon>Bacteria</taxon>
        <taxon>Bacillati</taxon>
        <taxon>Bacillota</taxon>
        <taxon>Bacilli</taxon>
        <taxon>Bacillales</taxon>
        <taxon>Paenibacillaceae</taxon>
        <taxon>Paenibacillus</taxon>
    </lineage>
</organism>
<comment type="subcellular location">
    <subcellularLocation>
        <location evidence="1">Cell membrane</location>
        <topology evidence="1">Multi-pass membrane protein</topology>
    </subcellularLocation>
</comment>
<feature type="transmembrane region" description="Helical" evidence="7">
    <location>
        <begin position="466"/>
        <end position="488"/>
    </location>
</feature>
<dbReference type="NCBIfam" id="TIGR00711">
    <property type="entry name" value="efflux_EmrB"/>
    <property type="match status" value="1"/>
</dbReference>
<dbReference type="PANTHER" id="PTHR23501">
    <property type="entry name" value="MAJOR FACILITATOR SUPERFAMILY"/>
    <property type="match status" value="1"/>
</dbReference>
<dbReference type="GO" id="GO:0022857">
    <property type="term" value="F:transmembrane transporter activity"/>
    <property type="evidence" value="ECO:0007669"/>
    <property type="project" value="InterPro"/>
</dbReference>
<dbReference type="GO" id="GO:0005886">
    <property type="term" value="C:plasma membrane"/>
    <property type="evidence" value="ECO:0007669"/>
    <property type="project" value="UniProtKB-SubCell"/>
</dbReference>
<feature type="transmembrane region" description="Helical" evidence="7">
    <location>
        <begin position="402"/>
        <end position="420"/>
    </location>
</feature>
<keyword evidence="5 7" id="KW-1133">Transmembrane helix</keyword>
<dbReference type="InterPro" id="IPR036259">
    <property type="entry name" value="MFS_trans_sf"/>
</dbReference>
<protein>
    <submittedName>
        <fullName evidence="9">MFS transporter</fullName>
    </submittedName>
</protein>
<feature type="transmembrane region" description="Helical" evidence="7">
    <location>
        <begin position="227"/>
        <end position="246"/>
    </location>
</feature>
<dbReference type="EMBL" id="LWMH01000002">
    <property type="protein sequence ID" value="KZS43419.1"/>
    <property type="molecule type" value="Genomic_DNA"/>
</dbReference>
<feature type="transmembrane region" description="Helical" evidence="7">
    <location>
        <begin position="331"/>
        <end position="351"/>
    </location>
</feature>
<dbReference type="Gene3D" id="1.20.1720.10">
    <property type="entry name" value="Multidrug resistance protein D"/>
    <property type="match status" value="1"/>
</dbReference>
<evidence type="ECO:0000256" key="5">
    <source>
        <dbReference type="ARBA" id="ARBA00022989"/>
    </source>
</evidence>
<evidence type="ECO:0000256" key="6">
    <source>
        <dbReference type="ARBA" id="ARBA00023136"/>
    </source>
</evidence>
<dbReference type="Proteomes" id="UP000076796">
    <property type="component" value="Unassembled WGS sequence"/>
</dbReference>
<dbReference type="OrthoDB" id="9816041at2"/>
<evidence type="ECO:0000259" key="8">
    <source>
        <dbReference type="PROSITE" id="PS50850"/>
    </source>
</evidence>
<feature type="transmembrane region" description="Helical" evidence="7">
    <location>
        <begin position="77"/>
        <end position="96"/>
    </location>
</feature>
<comment type="caution">
    <text evidence="9">The sequence shown here is derived from an EMBL/GenBank/DDBJ whole genome shotgun (WGS) entry which is preliminary data.</text>
</comment>
<feature type="transmembrane region" description="Helical" evidence="7">
    <location>
        <begin position="47"/>
        <end position="65"/>
    </location>
</feature>
<dbReference type="PROSITE" id="PS50850">
    <property type="entry name" value="MFS"/>
    <property type="match status" value="1"/>
</dbReference>
<feature type="transmembrane region" description="Helical" evidence="7">
    <location>
        <begin position="102"/>
        <end position="124"/>
    </location>
</feature>
<keyword evidence="10" id="KW-1185">Reference proteome</keyword>
<dbReference type="InterPro" id="IPR011701">
    <property type="entry name" value="MFS"/>
</dbReference>
<dbReference type="InterPro" id="IPR004638">
    <property type="entry name" value="EmrB-like"/>
</dbReference>
<feature type="transmembrane region" description="Helical" evidence="7">
    <location>
        <begin position="267"/>
        <end position="290"/>
    </location>
</feature>
<feature type="domain" description="Major facilitator superfamily (MFS) profile" evidence="8">
    <location>
        <begin position="12"/>
        <end position="496"/>
    </location>
</feature>
<dbReference type="InterPro" id="IPR020846">
    <property type="entry name" value="MFS_dom"/>
</dbReference>
<evidence type="ECO:0000256" key="7">
    <source>
        <dbReference type="SAM" id="Phobius"/>
    </source>
</evidence>
<dbReference type="AlphaFoldDB" id="A0A163DT84"/>
<accession>A0A163DT84</accession>
<dbReference type="PRINTS" id="PR01036">
    <property type="entry name" value="TCRTETB"/>
</dbReference>
<keyword evidence="3" id="KW-1003">Cell membrane</keyword>
<sequence length="526" mass="56001">MKTNQVNKLPIVLAGLLLAILMASMDNTIVATAMGNIVGELGGLDHFVWVTSAYMVAELAGMPIFGKLSDMYGRKKFFVFGMIVFMLGSVLCGTASSITELALYRAVQGIGGGALIPIAFAIMFDTVPLEKRGKLTGLFGAVFGLSSIFGPLAGAYITDHITWQWVFYINLPIGIVAFMMVTLFYKESHERSKQPIDWMGATTLLTGVICFMFALELGGKQLAWDSWILISLLAAAAVMLVVFVLAERRAKEPIISFSLFKNKLYTSSVLCGLFSGGSFIVASVYIPIFIQGVLGGSATNSGLVLLPMMLGSVITATVSGFLMSRISYRNIMIPTLVLFTGGMVLASTLTAESSRLIVTLYMVLIGLGIGGSFSVLGTAVMHGLSYKQRGMATSTFNFTRSLGMTIGITVFGLIQSRSFAGSLTSGGANNGHLPEGFNLQDPHALLAPETRALIPAELLKPISDSLASSIAATFAWAIAPAALALLAATVMGRKKLDESAEVKEAVVDSAEEVEESQDREKLVLVP</sequence>
<evidence type="ECO:0000256" key="1">
    <source>
        <dbReference type="ARBA" id="ARBA00004651"/>
    </source>
</evidence>
<evidence type="ECO:0000313" key="9">
    <source>
        <dbReference type="EMBL" id="KZS43419.1"/>
    </source>
</evidence>
<feature type="transmembrane region" description="Helical" evidence="7">
    <location>
        <begin position="136"/>
        <end position="157"/>
    </location>
</feature>
<dbReference type="SUPFAM" id="SSF103473">
    <property type="entry name" value="MFS general substrate transporter"/>
    <property type="match status" value="1"/>
</dbReference>
<reference evidence="9" key="1">
    <citation type="journal article" date="2016" name="Genome Announc.">
        <title>Draft genomes of two strains of Paenibacillus glucanolyticus with capability to degrade lignocellulose.</title>
        <authorList>
            <person name="Mathews S.L."/>
            <person name="Pawlak J."/>
            <person name="Grunden A.M."/>
        </authorList>
    </citation>
    <scope>NUCLEOTIDE SEQUENCE [LARGE SCALE GENOMIC DNA]</scope>
    <source>
        <strain evidence="9">SLM1</strain>
    </source>
</reference>
<feature type="transmembrane region" description="Helical" evidence="7">
    <location>
        <begin position="357"/>
        <end position="381"/>
    </location>
</feature>
<gene>
    <name evidence="9" type="ORF">AWU65_25250</name>
</gene>
<keyword evidence="4 7" id="KW-0812">Transmembrane</keyword>
<proteinExistence type="predicted"/>
<evidence type="ECO:0000313" key="10">
    <source>
        <dbReference type="Proteomes" id="UP000076796"/>
    </source>
</evidence>
<dbReference type="PANTHER" id="PTHR23501:SF170">
    <property type="entry name" value="MULTIDRUG RESISTANCE PROTEIN 3"/>
    <property type="match status" value="1"/>
</dbReference>
<feature type="transmembrane region" description="Helical" evidence="7">
    <location>
        <begin position="302"/>
        <end position="324"/>
    </location>
</feature>
<dbReference type="CDD" id="cd17502">
    <property type="entry name" value="MFS_Azr1_MDR_like"/>
    <property type="match status" value="1"/>
</dbReference>
<dbReference type="Gene3D" id="1.20.1250.20">
    <property type="entry name" value="MFS general substrate transporter like domains"/>
    <property type="match status" value="1"/>
</dbReference>
<dbReference type="FunFam" id="1.20.1720.10:FF:000004">
    <property type="entry name" value="EmrB/QacA family drug resistance transporter"/>
    <property type="match status" value="1"/>
</dbReference>